<dbReference type="Proteomes" id="UP001290861">
    <property type="component" value="Unassembled WGS sequence"/>
</dbReference>
<gene>
    <name evidence="2" type="ORF">P9H32_06450</name>
</gene>
<feature type="transmembrane region" description="Helical" evidence="1">
    <location>
        <begin position="7"/>
        <end position="25"/>
    </location>
</feature>
<keyword evidence="3" id="KW-1185">Reference proteome</keyword>
<proteinExistence type="predicted"/>
<evidence type="ECO:0000256" key="1">
    <source>
        <dbReference type="SAM" id="Phobius"/>
    </source>
</evidence>
<dbReference type="RefSeq" id="WP_322608065.1">
    <property type="nucleotide sequence ID" value="NZ_JARVCO010000007.1"/>
</dbReference>
<keyword evidence="1" id="KW-1133">Transmembrane helix</keyword>
<keyword evidence="1" id="KW-0812">Transmembrane</keyword>
<dbReference type="EMBL" id="JARVCO010000007">
    <property type="protein sequence ID" value="MDZ8118267.1"/>
    <property type="molecule type" value="Genomic_DNA"/>
</dbReference>
<keyword evidence="1" id="KW-0472">Membrane</keyword>
<accession>A0ABU5MVS0</accession>
<organism evidence="2 3">
    <name type="scientific">Pontiella agarivorans</name>
    <dbReference type="NCBI Taxonomy" id="3038953"/>
    <lineage>
        <taxon>Bacteria</taxon>
        <taxon>Pseudomonadati</taxon>
        <taxon>Kiritimatiellota</taxon>
        <taxon>Kiritimatiellia</taxon>
        <taxon>Kiritimatiellales</taxon>
        <taxon>Pontiellaceae</taxon>
        <taxon>Pontiella</taxon>
    </lineage>
</organism>
<sequence>MTLKYKILTALLVVSVVANIFQWLIMKDVFVVNSKIEFSYPIPQFTEAQESLIKHASPQIAKYIPTNYYIYEIEETDEQIIFHFSTLSRLRDYHLSTTGYSGGRFSQTFDGTFTMIFDKEMSLQKLEDSFGNEIPIE</sequence>
<name>A0ABU5MVS0_9BACT</name>
<evidence type="ECO:0000313" key="3">
    <source>
        <dbReference type="Proteomes" id="UP001290861"/>
    </source>
</evidence>
<evidence type="ECO:0000313" key="2">
    <source>
        <dbReference type="EMBL" id="MDZ8118267.1"/>
    </source>
</evidence>
<comment type="caution">
    <text evidence="2">The sequence shown here is derived from an EMBL/GenBank/DDBJ whole genome shotgun (WGS) entry which is preliminary data.</text>
</comment>
<protein>
    <submittedName>
        <fullName evidence="2">Uncharacterized protein</fullName>
    </submittedName>
</protein>
<reference evidence="2 3" key="1">
    <citation type="journal article" date="2024" name="Appl. Environ. Microbiol.">
        <title>Pontiella agarivorans sp. nov., a novel marine anaerobic bacterium capable of degrading macroalgal polysaccharides and fixing nitrogen.</title>
        <authorList>
            <person name="Liu N."/>
            <person name="Kivenson V."/>
            <person name="Peng X."/>
            <person name="Cui Z."/>
            <person name="Lankiewicz T.S."/>
            <person name="Gosselin K.M."/>
            <person name="English C.J."/>
            <person name="Blair E.M."/>
            <person name="O'Malley M.A."/>
            <person name="Valentine D.L."/>
        </authorList>
    </citation>
    <scope>NUCLEOTIDE SEQUENCE [LARGE SCALE GENOMIC DNA]</scope>
    <source>
        <strain evidence="2 3">NLcol2</strain>
    </source>
</reference>